<evidence type="ECO:0000256" key="1">
    <source>
        <dbReference type="ARBA" id="ARBA00034120"/>
    </source>
</evidence>
<dbReference type="eggNOG" id="COG3344">
    <property type="taxonomic scope" value="Bacteria"/>
</dbReference>
<dbReference type="PATRIC" id="fig|1454004.3.peg.1102"/>
<name>A0A011P5C5_ACCRE</name>
<dbReference type="InterPro" id="IPR051083">
    <property type="entry name" value="GrpII_Intron_Splice-Mob/Def"/>
</dbReference>
<dbReference type="Proteomes" id="UP000022141">
    <property type="component" value="Unassembled WGS sequence"/>
</dbReference>
<dbReference type="InterPro" id="IPR043502">
    <property type="entry name" value="DNA/RNA_pol_sf"/>
</dbReference>
<organism evidence="3 4">
    <name type="scientific">Accumulibacter regalis</name>
    <dbReference type="NCBI Taxonomy" id="522306"/>
    <lineage>
        <taxon>Bacteria</taxon>
        <taxon>Pseudomonadati</taxon>
        <taxon>Pseudomonadota</taxon>
        <taxon>Betaproteobacteria</taxon>
        <taxon>Candidatus Accumulibacter</taxon>
    </lineage>
</organism>
<dbReference type="PANTHER" id="PTHR34047">
    <property type="entry name" value="NUCLEAR INTRON MATURASE 1, MITOCHONDRIAL-RELATED"/>
    <property type="match status" value="1"/>
</dbReference>
<keyword evidence="4" id="KW-1185">Reference proteome</keyword>
<dbReference type="CDD" id="cd01651">
    <property type="entry name" value="RT_G2_intron"/>
    <property type="match status" value="1"/>
</dbReference>
<evidence type="ECO:0000313" key="3">
    <source>
        <dbReference type="EMBL" id="EXI90138.1"/>
    </source>
</evidence>
<gene>
    <name evidence="3" type="primary">ltrA_2</name>
    <name evidence="3" type="ORF">AW11_01046</name>
</gene>
<proteinExistence type="inferred from homology"/>
<protein>
    <submittedName>
        <fullName evidence="3">Group II intron-encoded protein LtrA</fullName>
    </submittedName>
</protein>
<dbReference type="EMBL" id="JEMY01000009">
    <property type="protein sequence ID" value="EXI90138.1"/>
    <property type="molecule type" value="Genomic_DNA"/>
</dbReference>
<dbReference type="InterPro" id="IPR000477">
    <property type="entry name" value="RT_dom"/>
</dbReference>
<dbReference type="AlphaFoldDB" id="A0A011P5C5"/>
<dbReference type="PROSITE" id="PS50878">
    <property type="entry name" value="RT_POL"/>
    <property type="match status" value="1"/>
</dbReference>
<feature type="domain" description="Reverse transcriptase" evidence="2">
    <location>
        <begin position="1"/>
        <end position="283"/>
    </location>
</feature>
<dbReference type="STRING" id="1454004.AW11_01046"/>
<reference evidence="3" key="1">
    <citation type="submission" date="2014-02" db="EMBL/GenBank/DDBJ databases">
        <title>Expanding our view of genomic diversity in Candidatus Accumulibacter clades.</title>
        <authorList>
            <person name="Skennerton C.T."/>
            <person name="Barr J.J."/>
            <person name="Slater F.R."/>
            <person name="Bond P.L."/>
            <person name="Tyson G.W."/>
        </authorList>
    </citation>
    <scope>NUCLEOTIDE SEQUENCE [LARGE SCALE GENOMIC DNA]</scope>
</reference>
<comment type="similarity">
    <text evidence="1">Belongs to the bacterial reverse transcriptase family.</text>
</comment>
<evidence type="ECO:0000313" key="4">
    <source>
        <dbReference type="Proteomes" id="UP000022141"/>
    </source>
</evidence>
<sequence length="353" mass="40418">MASLFAAITDWDNLWRAYRLAARGKRRKDSAAAFEQVLADRLIALQSALRTRSYRPGAYRHFFIHEPKRRKISAAPFVDRVVHHALCNVIEPICEAGFIAHSYANRRGKGTHRAVDRLQELARRHRYVLRADIVQHFPSLDHSLLRAKLARLIEDEEVLWLVDSILASGVGALTAEYTPVYFPGDDLLAACRPRGLPIGNLTSQFWSNVFLNDFDWFVQRELGCGAYVRYVDDFALFGDSKSRLAAWREAIIVRLARERLTIHEAQTQVLPTRCGIPWLGFVVYPACRLLKRRNAVNFTRRLARNLDDYQAGQLSFGELDASVQGWINHVRYADTWGLREHVFASHPIPKRSA</sequence>
<comment type="caution">
    <text evidence="3">The sequence shown here is derived from an EMBL/GenBank/DDBJ whole genome shotgun (WGS) entry which is preliminary data.</text>
</comment>
<dbReference type="PANTHER" id="PTHR34047:SF8">
    <property type="entry name" value="PROTEIN YKFC"/>
    <property type="match status" value="1"/>
</dbReference>
<dbReference type="Pfam" id="PF00078">
    <property type="entry name" value="RVT_1"/>
    <property type="match status" value="1"/>
</dbReference>
<dbReference type="SUPFAM" id="SSF56672">
    <property type="entry name" value="DNA/RNA polymerases"/>
    <property type="match status" value="1"/>
</dbReference>
<evidence type="ECO:0000259" key="2">
    <source>
        <dbReference type="PROSITE" id="PS50878"/>
    </source>
</evidence>
<accession>A0A011P5C5</accession>